<dbReference type="PANTHER" id="PTHR45758">
    <property type="entry name" value="MITOFERRIN-1-RELATED"/>
    <property type="match status" value="1"/>
</dbReference>
<dbReference type="PANTHER" id="PTHR45758:SF19">
    <property type="entry name" value="CARRIER PROTEIN, PUTATIVE-RELATED"/>
    <property type="match status" value="1"/>
</dbReference>
<evidence type="ECO:0000256" key="5">
    <source>
        <dbReference type="ARBA" id="ARBA00022989"/>
    </source>
</evidence>
<keyword evidence="7 8" id="KW-0472">Membrane</keyword>
<feature type="transmembrane region" description="Helical" evidence="10">
    <location>
        <begin position="41"/>
        <end position="62"/>
    </location>
</feature>
<keyword evidence="6" id="KW-0496">Mitochondrion</keyword>
<dbReference type="Pfam" id="PF00153">
    <property type="entry name" value="Mito_carr"/>
    <property type="match status" value="2"/>
</dbReference>
<keyword evidence="4 8" id="KW-0812">Transmembrane</keyword>
<accession>A0A7S1ZKK9</accession>
<evidence type="ECO:0000256" key="1">
    <source>
        <dbReference type="ARBA" id="ARBA00004225"/>
    </source>
</evidence>
<evidence type="ECO:0000256" key="4">
    <source>
        <dbReference type="ARBA" id="ARBA00022692"/>
    </source>
</evidence>
<comment type="subcellular location">
    <subcellularLocation>
        <location evidence="1">Mitochondrion membrane</location>
        <topology evidence="1">Multi-pass membrane protein</topology>
    </subcellularLocation>
</comment>
<feature type="transmembrane region" description="Helical" evidence="10">
    <location>
        <begin position="104"/>
        <end position="123"/>
    </location>
</feature>
<evidence type="ECO:0000256" key="2">
    <source>
        <dbReference type="ARBA" id="ARBA00006375"/>
    </source>
</evidence>
<dbReference type="PROSITE" id="PS50920">
    <property type="entry name" value="SOLCAR"/>
    <property type="match status" value="2"/>
</dbReference>
<dbReference type="AlphaFoldDB" id="A0A7S1ZKK9"/>
<name>A0A7S1ZKK9_9STRA</name>
<keyword evidence="3 9" id="KW-0813">Transport</keyword>
<evidence type="ECO:0000256" key="9">
    <source>
        <dbReference type="RuleBase" id="RU000488"/>
    </source>
</evidence>
<protein>
    <recommendedName>
        <fullName evidence="12">Mitochondrial carrier protein</fullName>
    </recommendedName>
</protein>
<evidence type="ECO:0000313" key="11">
    <source>
        <dbReference type="EMBL" id="CAD9341452.1"/>
    </source>
</evidence>
<keyword evidence="5 10" id="KW-1133">Transmembrane helix</keyword>
<reference evidence="11" key="1">
    <citation type="submission" date="2021-01" db="EMBL/GenBank/DDBJ databases">
        <authorList>
            <person name="Corre E."/>
            <person name="Pelletier E."/>
            <person name="Niang G."/>
            <person name="Scheremetjew M."/>
            <person name="Finn R."/>
            <person name="Kale V."/>
            <person name="Holt S."/>
            <person name="Cochrane G."/>
            <person name="Meng A."/>
            <person name="Brown T."/>
            <person name="Cohen L."/>
        </authorList>
    </citation>
    <scope>NUCLEOTIDE SEQUENCE</scope>
    <source>
        <strain evidence="11">Pop2</strain>
    </source>
</reference>
<evidence type="ECO:0000256" key="3">
    <source>
        <dbReference type="ARBA" id="ARBA00022448"/>
    </source>
</evidence>
<dbReference type="Gene3D" id="1.50.40.10">
    <property type="entry name" value="Mitochondrial carrier domain"/>
    <property type="match status" value="1"/>
</dbReference>
<dbReference type="InterPro" id="IPR023395">
    <property type="entry name" value="MCP_dom_sf"/>
</dbReference>
<sequence>MIYLCSYEKIKNTLSYKMGISKDQSISGGENGSSNRAGKQFLVYLSSGMLAETIACVIYVPVDVIKERLQVQQRGGFSQEKYAGSWDALVKIMKNEGLSGIYKGYGATLASFGPFSALYFVFYEKCKYWARQQHRQNQSSVSDNSNAAVDDIPFPYIVACSASSGALASWLTSPLDMAKLRLQVQRGKLAANSTSKADVSYRSMVDCLQIVYRDAGFKGLFRGAGARVIHFAPATTITMTCYEKCRSFYASYFS</sequence>
<dbReference type="SUPFAM" id="SSF103506">
    <property type="entry name" value="Mitochondrial carrier"/>
    <property type="match status" value="1"/>
</dbReference>
<evidence type="ECO:0000256" key="10">
    <source>
        <dbReference type="SAM" id="Phobius"/>
    </source>
</evidence>
<proteinExistence type="inferred from homology"/>
<dbReference type="EMBL" id="HBGN01026134">
    <property type="protein sequence ID" value="CAD9341452.1"/>
    <property type="molecule type" value="Transcribed_RNA"/>
</dbReference>
<gene>
    <name evidence="11" type="ORF">DBRI1063_LOCUS16781</name>
</gene>
<comment type="similarity">
    <text evidence="2 9">Belongs to the mitochondrial carrier (TC 2.A.29) family.</text>
</comment>
<dbReference type="GO" id="GO:0015093">
    <property type="term" value="F:ferrous iron transmembrane transporter activity"/>
    <property type="evidence" value="ECO:0007669"/>
    <property type="project" value="TreeGrafter"/>
</dbReference>
<dbReference type="GO" id="GO:0031966">
    <property type="term" value="C:mitochondrial membrane"/>
    <property type="evidence" value="ECO:0007669"/>
    <property type="project" value="UniProtKB-SubCell"/>
</dbReference>
<feature type="repeat" description="Solcar" evidence="8">
    <location>
        <begin position="152"/>
        <end position="248"/>
    </location>
</feature>
<dbReference type="GO" id="GO:0048250">
    <property type="term" value="P:iron import into the mitochondrion"/>
    <property type="evidence" value="ECO:0007669"/>
    <property type="project" value="TreeGrafter"/>
</dbReference>
<evidence type="ECO:0000256" key="6">
    <source>
        <dbReference type="ARBA" id="ARBA00023128"/>
    </source>
</evidence>
<feature type="repeat" description="Solcar" evidence="8">
    <location>
        <begin position="39"/>
        <end position="129"/>
    </location>
</feature>
<evidence type="ECO:0000256" key="7">
    <source>
        <dbReference type="ARBA" id="ARBA00023136"/>
    </source>
</evidence>
<evidence type="ECO:0000256" key="8">
    <source>
        <dbReference type="PROSITE-ProRule" id="PRU00282"/>
    </source>
</evidence>
<dbReference type="InterPro" id="IPR018108">
    <property type="entry name" value="MCP_transmembrane"/>
</dbReference>
<organism evidence="11">
    <name type="scientific">Ditylum brightwellii</name>
    <dbReference type="NCBI Taxonomy" id="49249"/>
    <lineage>
        <taxon>Eukaryota</taxon>
        <taxon>Sar</taxon>
        <taxon>Stramenopiles</taxon>
        <taxon>Ochrophyta</taxon>
        <taxon>Bacillariophyta</taxon>
        <taxon>Mediophyceae</taxon>
        <taxon>Lithodesmiophycidae</taxon>
        <taxon>Lithodesmiales</taxon>
        <taxon>Lithodesmiaceae</taxon>
        <taxon>Ditylum</taxon>
    </lineage>
</organism>
<evidence type="ECO:0008006" key="12">
    <source>
        <dbReference type="Google" id="ProtNLM"/>
    </source>
</evidence>